<dbReference type="AlphaFoldDB" id="A0A7G2D6F1"/>
<evidence type="ECO:0000313" key="2">
    <source>
        <dbReference type="Proteomes" id="UP000516304"/>
    </source>
</evidence>
<accession>A0A7G2D6F1</accession>
<protein>
    <submittedName>
        <fullName evidence="1">Uncharacterized protein</fullName>
    </submittedName>
</protein>
<name>A0A7G2D6F1_9EURY</name>
<reference evidence="1 2" key="1">
    <citation type="submission" date="2020-09" db="EMBL/GenBank/DDBJ databases">
        <authorList>
            <person name="Courtine D."/>
        </authorList>
    </citation>
    <scope>NUCLEOTIDE SEQUENCE [LARGE SCALE GENOMIC DNA]</scope>
    <source>
        <strain evidence="1 2">IRI35c</strain>
    </source>
</reference>
<sequence length="78" mass="8849">MDLNSPINAFLKEFLFFDALRASVKIELPLKSKITKAEFSKFTPACFDGIPLKLTNLKGTTNFDETLLAKFLYSQILM</sequence>
<gene>
    <name evidence="1" type="ORF">TIRI35C_0320</name>
</gene>
<keyword evidence="2" id="KW-1185">Reference proteome</keyword>
<proteinExistence type="predicted"/>
<dbReference type="KEGG" id="tcq:TIRI35C_0320"/>
<organism evidence="1 2">
    <name type="scientific">Thermococcus camini</name>
    <dbReference type="NCBI Taxonomy" id="2016373"/>
    <lineage>
        <taxon>Archaea</taxon>
        <taxon>Methanobacteriati</taxon>
        <taxon>Methanobacteriota</taxon>
        <taxon>Thermococci</taxon>
        <taxon>Thermococcales</taxon>
        <taxon>Thermococcaceae</taxon>
        <taxon>Thermococcus</taxon>
    </lineage>
</organism>
<evidence type="ECO:0000313" key="1">
    <source>
        <dbReference type="EMBL" id="CAD5243474.1"/>
    </source>
</evidence>
<dbReference type="Proteomes" id="UP000516304">
    <property type="component" value="Chromosome TIRI35C"/>
</dbReference>
<dbReference type="EMBL" id="LR881183">
    <property type="protein sequence ID" value="CAD5243474.1"/>
    <property type="molecule type" value="Genomic_DNA"/>
</dbReference>